<keyword evidence="4" id="KW-0902">Two-component regulatory system</keyword>
<keyword evidence="5" id="KW-0805">Transcription regulation</keyword>
<evidence type="ECO:0000259" key="12">
    <source>
        <dbReference type="PROSITE" id="PS50110"/>
    </source>
</evidence>
<keyword evidence="7" id="KW-0010">Activator</keyword>
<dbReference type="SMART" id="SM00862">
    <property type="entry name" value="Trans_reg_C"/>
    <property type="match status" value="1"/>
</dbReference>
<dbReference type="FunFam" id="1.10.10.10:FF:000099">
    <property type="entry name" value="Two-component system response regulator TorR"/>
    <property type="match status" value="1"/>
</dbReference>
<protein>
    <recommendedName>
        <fullName evidence="9">Regulatory protein VirG</fullName>
    </recommendedName>
</protein>
<comment type="subcellular location">
    <subcellularLocation>
        <location evidence="1">Cytoplasm</location>
    </subcellularLocation>
</comment>
<evidence type="ECO:0000313" key="14">
    <source>
        <dbReference type="EMBL" id="KAA2237557.1"/>
    </source>
</evidence>
<dbReference type="Pfam" id="PF00072">
    <property type="entry name" value="Response_reg"/>
    <property type="match status" value="1"/>
</dbReference>
<dbReference type="PANTHER" id="PTHR48111">
    <property type="entry name" value="REGULATOR OF RPOS"/>
    <property type="match status" value="1"/>
</dbReference>
<dbReference type="InterPro" id="IPR001789">
    <property type="entry name" value="Sig_transdc_resp-reg_receiver"/>
</dbReference>
<dbReference type="InterPro" id="IPR039420">
    <property type="entry name" value="WalR-like"/>
</dbReference>
<dbReference type="InterPro" id="IPR036388">
    <property type="entry name" value="WH-like_DNA-bd_sf"/>
</dbReference>
<dbReference type="Gene3D" id="1.10.10.10">
    <property type="entry name" value="Winged helix-like DNA-binding domain superfamily/Winged helix DNA-binding domain"/>
    <property type="match status" value="1"/>
</dbReference>
<evidence type="ECO:0000256" key="10">
    <source>
        <dbReference type="PROSITE-ProRule" id="PRU00169"/>
    </source>
</evidence>
<dbReference type="GO" id="GO:0032993">
    <property type="term" value="C:protein-DNA complex"/>
    <property type="evidence" value="ECO:0007669"/>
    <property type="project" value="TreeGrafter"/>
</dbReference>
<dbReference type="PROSITE" id="PS51755">
    <property type="entry name" value="OMPR_PHOB"/>
    <property type="match status" value="1"/>
</dbReference>
<dbReference type="GO" id="GO:0000976">
    <property type="term" value="F:transcription cis-regulatory region binding"/>
    <property type="evidence" value="ECO:0007669"/>
    <property type="project" value="TreeGrafter"/>
</dbReference>
<evidence type="ECO:0000256" key="7">
    <source>
        <dbReference type="ARBA" id="ARBA00023159"/>
    </source>
</evidence>
<evidence type="ECO:0000256" key="4">
    <source>
        <dbReference type="ARBA" id="ARBA00023012"/>
    </source>
</evidence>
<dbReference type="EMBL" id="VUOA01000019">
    <property type="protein sequence ID" value="KAA2237557.1"/>
    <property type="molecule type" value="Genomic_DNA"/>
</dbReference>
<feature type="domain" description="Response regulatory" evidence="12">
    <location>
        <begin position="3"/>
        <end position="117"/>
    </location>
</feature>
<dbReference type="SMART" id="SM00448">
    <property type="entry name" value="REC"/>
    <property type="match status" value="1"/>
</dbReference>
<evidence type="ECO:0000256" key="2">
    <source>
        <dbReference type="ARBA" id="ARBA00022490"/>
    </source>
</evidence>
<dbReference type="CDD" id="cd00383">
    <property type="entry name" value="trans_reg_C"/>
    <property type="match status" value="1"/>
</dbReference>
<evidence type="ECO:0000256" key="8">
    <source>
        <dbReference type="ARBA" id="ARBA00023163"/>
    </source>
</evidence>
<dbReference type="InterPro" id="IPR016032">
    <property type="entry name" value="Sig_transdc_resp-reg_C-effctor"/>
</dbReference>
<evidence type="ECO:0000259" key="13">
    <source>
        <dbReference type="PROSITE" id="PS51755"/>
    </source>
</evidence>
<organism evidence="14 15">
    <name type="scientific">Salinarimonas soli</name>
    <dbReference type="NCBI Taxonomy" id="1638099"/>
    <lineage>
        <taxon>Bacteria</taxon>
        <taxon>Pseudomonadati</taxon>
        <taxon>Pseudomonadota</taxon>
        <taxon>Alphaproteobacteria</taxon>
        <taxon>Hyphomicrobiales</taxon>
        <taxon>Salinarimonadaceae</taxon>
        <taxon>Salinarimonas</taxon>
    </lineage>
</organism>
<dbReference type="Proteomes" id="UP000323142">
    <property type="component" value="Unassembled WGS sequence"/>
</dbReference>
<dbReference type="GO" id="GO:0006355">
    <property type="term" value="P:regulation of DNA-templated transcription"/>
    <property type="evidence" value="ECO:0007669"/>
    <property type="project" value="InterPro"/>
</dbReference>
<dbReference type="GO" id="GO:0000156">
    <property type="term" value="F:phosphorelay response regulator activity"/>
    <property type="evidence" value="ECO:0007669"/>
    <property type="project" value="TreeGrafter"/>
</dbReference>
<reference evidence="14 15" key="1">
    <citation type="submission" date="2019-09" db="EMBL/GenBank/DDBJ databases">
        <title>Salinarimonas rosea gen. nov., sp. nov., a new member of the a-2 subgroup of the Proteobacteria.</title>
        <authorList>
            <person name="Liu J."/>
        </authorList>
    </citation>
    <scope>NUCLEOTIDE SEQUENCE [LARGE SCALE GENOMIC DNA]</scope>
    <source>
        <strain evidence="14 15">BN140002</strain>
    </source>
</reference>
<dbReference type="InterPro" id="IPR001867">
    <property type="entry name" value="OmpR/PhoB-type_DNA-bd"/>
</dbReference>
<dbReference type="OrthoDB" id="9802426at2"/>
<dbReference type="SUPFAM" id="SSF46894">
    <property type="entry name" value="C-terminal effector domain of the bipartite response regulators"/>
    <property type="match status" value="1"/>
</dbReference>
<dbReference type="RefSeq" id="WP_149817468.1">
    <property type="nucleotide sequence ID" value="NZ_VUOA01000019.1"/>
</dbReference>
<feature type="domain" description="OmpR/PhoB-type" evidence="13">
    <location>
        <begin position="139"/>
        <end position="239"/>
    </location>
</feature>
<name>A0A5B2VH92_9HYPH</name>
<dbReference type="AlphaFoldDB" id="A0A5B2VH92"/>
<sequence>MPTIAIVEDEPDLREAVAEYLSERGLTVVAAGSAAEFRAKAANAAIDVAVLDLAMAGEDGLSLARWLTGLDDPPGIIMATAAGSAVDRVVGLEVGADDYLVKPYDLRELLARIRSVLRRLPPAAARRAPVADQRAEEPGRLLPVGRDRLDLQSRQLVKEDGRLVALTAAEFDLLEVLARRPNRPLSRGQLLDLAQAREDNDSERSIDVRITRLRRKLESDPGNPSLIRTVRGEGYMFVPDGA</sequence>
<comment type="caution">
    <text evidence="14">The sequence shown here is derived from an EMBL/GenBank/DDBJ whole genome shotgun (WGS) entry which is preliminary data.</text>
</comment>
<dbReference type="Gene3D" id="3.40.50.2300">
    <property type="match status" value="1"/>
</dbReference>
<keyword evidence="8" id="KW-0804">Transcription</keyword>
<keyword evidence="2" id="KW-0963">Cytoplasm</keyword>
<dbReference type="Gene3D" id="6.10.250.690">
    <property type="match status" value="1"/>
</dbReference>
<evidence type="ECO:0000256" key="11">
    <source>
        <dbReference type="PROSITE-ProRule" id="PRU01091"/>
    </source>
</evidence>
<proteinExistence type="predicted"/>
<gene>
    <name evidence="14" type="ORF">F0L46_11275</name>
</gene>
<dbReference type="InterPro" id="IPR011006">
    <property type="entry name" value="CheY-like_superfamily"/>
</dbReference>
<dbReference type="GO" id="GO:0005829">
    <property type="term" value="C:cytosol"/>
    <property type="evidence" value="ECO:0007669"/>
    <property type="project" value="TreeGrafter"/>
</dbReference>
<keyword evidence="6 11" id="KW-0238">DNA-binding</keyword>
<dbReference type="PROSITE" id="PS50110">
    <property type="entry name" value="RESPONSE_REGULATORY"/>
    <property type="match status" value="1"/>
</dbReference>
<accession>A0A5B2VH92</accession>
<keyword evidence="3 10" id="KW-0597">Phosphoprotein</keyword>
<evidence type="ECO:0000256" key="5">
    <source>
        <dbReference type="ARBA" id="ARBA00023015"/>
    </source>
</evidence>
<evidence type="ECO:0000256" key="6">
    <source>
        <dbReference type="ARBA" id="ARBA00023125"/>
    </source>
</evidence>
<feature type="DNA-binding region" description="OmpR/PhoB-type" evidence="11">
    <location>
        <begin position="139"/>
        <end position="239"/>
    </location>
</feature>
<dbReference type="Pfam" id="PF00486">
    <property type="entry name" value="Trans_reg_C"/>
    <property type="match status" value="1"/>
</dbReference>
<dbReference type="PANTHER" id="PTHR48111:SF4">
    <property type="entry name" value="DNA-BINDING DUAL TRANSCRIPTIONAL REGULATOR OMPR"/>
    <property type="match status" value="1"/>
</dbReference>
<dbReference type="SUPFAM" id="SSF52172">
    <property type="entry name" value="CheY-like"/>
    <property type="match status" value="1"/>
</dbReference>
<evidence type="ECO:0000313" key="15">
    <source>
        <dbReference type="Proteomes" id="UP000323142"/>
    </source>
</evidence>
<evidence type="ECO:0000256" key="1">
    <source>
        <dbReference type="ARBA" id="ARBA00004496"/>
    </source>
</evidence>
<evidence type="ECO:0000256" key="9">
    <source>
        <dbReference type="ARBA" id="ARBA00067337"/>
    </source>
</evidence>
<keyword evidence="15" id="KW-1185">Reference proteome</keyword>
<feature type="modified residue" description="4-aspartylphosphate" evidence="10">
    <location>
        <position position="52"/>
    </location>
</feature>
<reference evidence="14 15" key="2">
    <citation type="submission" date="2019-09" db="EMBL/GenBank/DDBJ databases">
        <authorList>
            <person name="Jin C."/>
        </authorList>
    </citation>
    <scope>NUCLEOTIDE SEQUENCE [LARGE SCALE GENOMIC DNA]</scope>
    <source>
        <strain evidence="14 15">BN140002</strain>
    </source>
</reference>
<evidence type="ECO:0000256" key="3">
    <source>
        <dbReference type="ARBA" id="ARBA00022553"/>
    </source>
</evidence>